<accession>F3PYI7</accession>
<protein>
    <submittedName>
        <fullName evidence="1">Conserved domain protein</fullName>
    </submittedName>
</protein>
<dbReference type="GeneID" id="86051404"/>
<dbReference type="HOGENOM" id="CLU_2872694_0_0_10"/>
<dbReference type="AlphaFoldDB" id="F3PYI7"/>
<keyword evidence="2" id="KW-1185">Reference proteome</keyword>
<sequence length="64" mass="7568">ANMNRYLEKISDATPFSTDTWFWSSSEYDGRNACSVSFDSLGNLYLYYDFKRTNYNMVRCSFAF</sequence>
<feature type="non-terminal residue" evidence="1">
    <location>
        <position position="1"/>
    </location>
</feature>
<organism evidence="1 2">
    <name type="scientific">Bacteroides fluxus YIT 12057</name>
    <dbReference type="NCBI Taxonomy" id="763034"/>
    <lineage>
        <taxon>Bacteria</taxon>
        <taxon>Pseudomonadati</taxon>
        <taxon>Bacteroidota</taxon>
        <taxon>Bacteroidia</taxon>
        <taxon>Bacteroidales</taxon>
        <taxon>Bacteroidaceae</taxon>
        <taxon>Bacteroides</taxon>
    </lineage>
</organism>
<dbReference type="STRING" id="763034.HMPREF9446_03835"/>
<proteinExistence type="predicted"/>
<evidence type="ECO:0000313" key="1">
    <source>
        <dbReference type="EMBL" id="EGF49947.1"/>
    </source>
</evidence>
<gene>
    <name evidence="1" type="ORF">HMPREF9446_03835</name>
</gene>
<comment type="caution">
    <text evidence="1">The sequence shown here is derived from an EMBL/GenBank/DDBJ whole genome shotgun (WGS) entry which is preliminary data.</text>
</comment>
<dbReference type="EMBL" id="AFBN01000112">
    <property type="protein sequence ID" value="EGF49947.1"/>
    <property type="molecule type" value="Genomic_DNA"/>
</dbReference>
<dbReference type="RefSeq" id="WP_009127003.1">
    <property type="nucleotide sequence ID" value="NZ_GL882695.1"/>
</dbReference>
<name>F3PYI7_9BACE</name>
<evidence type="ECO:0000313" key="2">
    <source>
        <dbReference type="Proteomes" id="UP000003416"/>
    </source>
</evidence>
<reference evidence="1 2" key="1">
    <citation type="submission" date="2011-02" db="EMBL/GenBank/DDBJ databases">
        <authorList>
            <person name="Weinstock G."/>
            <person name="Sodergren E."/>
            <person name="Clifton S."/>
            <person name="Fulton L."/>
            <person name="Fulton B."/>
            <person name="Courtney L."/>
            <person name="Fronick C."/>
            <person name="Harrison M."/>
            <person name="Strong C."/>
            <person name="Farmer C."/>
            <person name="Delahaunty K."/>
            <person name="Markovic C."/>
            <person name="Hall O."/>
            <person name="Minx P."/>
            <person name="Tomlinson C."/>
            <person name="Mitreva M."/>
            <person name="Hou S."/>
            <person name="Chen J."/>
            <person name="Wollam A."/>
            <person name="Pepin K.H."/>
            <person name="Johnson M."/>
            <person name="Bhonagiri V."/>
            <person name="Zhang X."/>
            <person name="Suruliraj S."/>
            <person name="Warren W."/>
            <person name="Chinwalla A."/>
            <person name="Mardis E.R."/>
            <person name="Wilson R.K."/>
        </authorList>
    </citation>
    <scope>NUCLEOTIDE SEQUENCE [LARGE SCALE GENOMIC DNA]</scope>
    <source>
        <strain evidence="1 2">YIT 12057</strain>
    </source>
</reference>
<dbReference type="Proteomes" id="UP000003416">
    <property type="component" value="Unassembled WGS sequence"/>
</dbReference>